<dbReference type="GeneID" id="5327008"/>
<dbReference type="AlphaFoldDB" id="A6UTI2"/>
<dbReference type="Proteomes" id="UP000001106">
    <property type="component" value="Chromosome"/>
</dbReference>
<proteinExistence type="predicted"/>
<accession>A6UTI2</accession>
<dbReference type="EMBL" id="CP000743">
    <property type="protein sequence ID" value="ABR55804.1"/>
    <property type="molecule type" value="Genomic_DNA"/>
</dbReference>
<protein>
    <recommendedName>
        <fullName evidence="3">Thymidylate synthase</fullName>
    </recommendedName>
</protein>
<evidence type="ECO:0000313" key="2">
    <source>
        <dbReference type="Proteomes" id="UP000001106"/>
    </source>
</evidence>
<dbReference type="KEGG" id="mae:Maeo_0212"/>
<evidence type="ECO:0000313" key="1">
    <source>
        <dbReference type="EMBL" id="ABR55804.1"/>
    </source>
</evidence>
<dbReference type="RefSeq" id="WP_011972936.1">
    <property type="nucleotide sequence ID" value="NC_009635.1"/>
</dbReference>
<keyword evidence="2" id="KW-1185">Reference proteome</keyword>
<dbReference type="STRING" id="419665.Maeo_0212"/>
<gene>
    <name evidence="1" type="ordered locus">Maeo_0212</name>
</gene>
<dbReference type="HOGENOM" id="CLU_110109_0_0_2"/>
<dbReference type="Pfam" id="PF02593">
    <property type="entry name" value="DUF166"/>
    <property type="match status" value="1"/>
</dbReference>
<dbReference type="OrthoDB" id="146618at2157"/>
<reference evidence="1" key="1">
    <citation type="submission" date="2007-06" db="EMBL/GenBank/DDBJ databases">
        <title>Complete sequence of Methanococcus aeolicus Nankai-3.</title>
        <authorList>
            <consortium name="US DOE Joint Genome Institute"/>
            <person name="Copeland A."/>
            <person name="Lucas S."/>
            <person name="Lapidus A."/>
            <person name="Barry K."/>
            <person name="Glavina del Rio T."/>
            <person name="Dalin E."/>
            <person name="Tice H."/>
            <person name="Pitluck S."/>
            <person name="Chain P."/>
            <person name="Malfatti S."/>
            <person name="Shin M."/>
            <person name="Vergez L."/>
            <person name="Schmutz J."/>
            <person name="Larimer F."/>
            <person name="Land M."/>
            <person name="Hauser L."/>
            <person name="Kyrpides N."/>
            <person name="Lykidis A."/>
            <person name="Sieprawska-Lupa M."/>
            <person name="Whitman W.B."/>
            <person name="Richardson P."/>
        </authorList>
    </citation>
    <scope>NUCLEOTIDE SEQUENCE [LARGE SCALE GENOMIC DNA]</scope>
    <source>
        <strain evidence="1">Nankai-3</strain>
    </source>
</reference>
<name>A6UTI2_META3</name>
<organism evidence="1 2">
    <name type="scientific">Methanococcus aeolicus (strain ATCC BAA-1280 / DSM 17508 / OCM 812 / Nankai-3)</name>
    <dbReference type="NCBI Taxonomy" id="419665"/>
    <lineage>
        <taxon>Archaea</taxon>
        <taxon>Methanobacteriati</taxon>
        <taxon>Methanobacteriota</taxon>
        <taxon>Methanomada group</taxon>
        <taxon>Methanococci</taxon>
        <taxon>Methanococcales</taxon>
        <taxon>Methanococcaceae</taxon>
        <taxon>Methanococcus</taxon>
    </lineage>
</organism>
<sequence length="225" mass="25807">MNSNKTRENSLNILIISEGKYGERAVKIIGDKFNCDFMKLNYLGDFEDIEIDKNQLKEIEKYDIVITYILNPDLTYYLLKELSNKPLFTIVGAWAGEGFKKQLENFGNVICPNLMCDFNEEDLKNKLNKYPQLKEFLKYFGAPKINLHIKDNKIDGVEILRGAPCGSTNETMKEFIGKEYSEKTIIDIGLRVQHYCRAGKLRIFVEKEGKKSKAGKCLVNGINVI</sequence>
<dbReference type="InterPro" id="IPR003745">
    <property type="entry name" value="DUF166"/>
</dbReference>
<evidence type="ECO:0008006" key="3">
    <source>
        <dbReference type="Google" id="ProtNLM"/>
    </source>
</evidence>
<dbReference type="eggNOG" id="arCOG02469">
    <property type="taxonomic scope" value="Archaea"/>
</dbReference>